<sequence>MDKYNFKEIECVNACNKVNGRFPYHWDLNVYRGCEHGCKYCFALYTHKYMDSRDFFNEIYVKKNIAEQLEKLLHSKRWNREVINLGGVTDNYQPAEEKYKIMPEILNLLIKYKTPCIISTKSDLILRDYDLIDELSRITCVNVAATITCMDERIQSMIEPNGVSSLKRFEMLGQFKKTKAKIGLHMMPIIPFITDSAENLEALYSMGNQTGVDYAITGILNLRGETKTLFLSFVKESFPAYYDKLCNMYKSGWAGSEYKKYLYSIAIPLMRQYNISGNYTRPIKERLQELSSNEYKQISLFD</sequence>
<protein>
    <recommendedName>
        <fullName evidence="4">Radical SAM core domain-containing protein</fullName>
    </recommendedName>
</protein>
<evidence type="ECO:0000256" key="3">
    <source>
        <dbReference type="ARBA" id="ARBA00023014"/>
    </source>
</evidence>
<feature type="domain" description="Radical SAM core" evidence="4">
    <location>
        <begin position="20"/>
        <end position="257"/>
    </location>
</feature>
<keyword evidence="1" id="KW-0479">Metal-binding</keyword>
<name>A0A645BVW3_9ZZZZ</name>
<keyword evidence="3" id="KW-0411">Iron-sulfur</keyword>
<evidence type="ECO:0000259" key="4">
    <source>
        <dbReference type="PROSITE" id="PS51918"/>
    </source>
</evidence>
<keyword evidence="2" id="KW-0408">Iron</keyword>
<dbReference type="InterPro" id="IPR007197">
    <property type="entry name" value="rSAM"/>
</dbReference>
<dbReference type="PANTHER" id="PTHR43432">
    <property type="entry name" value="SLR0285 PROTEIN"/>
    <property type="match status" value="1"/>
</dbReference>
<evidence type="ECO:0000313" key="5">
    <source>
        <dbReference type="EMBL" id="MPM69337.1"/>
    </source>
</evidence>
<evidence type="ECO:0000256" key="2">
    <source>
        <dbReference type="ARBA" id="ARBA00023004"/>
    </source>
</evidence>
<dbReference type="InterPro" id="IPR058240">
    <property type="entry name" value="rSAM_sf"/>
</dbReference>
<dbReference type="PROSITE" id="PS51918">
    <property type="entry name" value="RADICAL_SAM"/>
    <property type="match status" value="1"/>
</dbReference>
<dbReference type="SUPFAM" id="SSF102114">
    <property type="entry name" value="Radical SAM enzymes"/>
    <property type="match status" value="1"/>
</dbReference>
<reference evidence="5" key="1">
    <citation type="submission" date="2019-08" db="EMBL/GenBank/DDBJ databases">
        <authorList>
            <person name="Kucharzyk K."/>
            <person name="Murdoch R.W."/>
            <person name="Higgins S."/>
            <person name="Loffler F."/>
        </authorList>
    </citation>
    <scope>NUCLEOTIDE SEQUENCE</scope>
</reference>
<organism evidence="5">
    <name type="scientific">bioreactor metagenome</name>
    <dbReference type="NCBI Taxonomy" id="1076179"/>
    <lineage>
        <taxon>unclassified sequences</taxon>
        <taxon>metagenomes</taxon>
        <taxon>ecological metagenomes</taxon>
    </lineage>
</organism>
<accession>A0A645BVW3</accession>
<dbReference type="GO" id="GO:0003824">
    <property type="term" value="F:catalytic activity"/>
    <property type="evidence" value="ECO:0007669"/>
    <property type="project" value="InterPro"/>
</dbReference>
<dbReference type="AlphaFoldDB" id="A0A645BVW3"/>
<dbReference type="Gene3D" id="3.80.30.30">
    <property type="match status" value="1"/>
</dbReference>
<dbReference type="Pfam" id="PF04055">
    <property type="entry name" value="Radical_SAM"/>
    <property type="match status" value="1"/>
</dbReference>
<dbReference type="InterPro" id="IPR040086">
    <property type="entry name" value="MJ0683-like"/>
</dbReference>
<dbReference type="PANTHER" id="PTHR43432:SF5">
    <property type="entry name" value="ELP3_MIAA_NIFB-LIKE RADICAL SAM CORE DOMAIN-CONTAINING PROTEIN"/>
    <property type="match status" value="1"/>
</dbReference>
<dbReference type="SFLD" id="SFLDG01084">
    <property type="entry name" value="Uncharacterised_Radical_SAM_Su"/>
    <property type="match status" value="1"/>
</dbReference>
<evidence type="ECO:0000256" key="1">
    <source>
        <dbReference type="ARBA" id="ARBA00022723"/>
    </source>
</evidence>
<gene>
    <name evidence="5" type="ORF">SDC9_116282</name>
</gene>
<dbReference type="GO" id="GO:0046872">
    <property type="term" value="F:metal ion binding"/>
    <property type="evidence" value="ECO:0007669"/>
    <property type="project" value="UniProtKB-KW"/>
</dbReference>
<dbReference type="SFLD" id="SFLDS00029">
    <property type="entry name" value="Radical_SAM"/>
    <property type="match status" value="1"/>
</dbReference>
<dbReference type="GO" id="GO:0051536">
    <property type="term" value="F:iron-sulfur cluster binding"/>
    <property type="evidence" value="ECO:0007669"/>
    <property type="project" value="UniProtKB-KW"/>
</dbReference>
<comment type="caution">
    <text evidence="5">The sequence shown here is derived from an EMBL/GenBank/DDBJ whole genome shotgun (WGS) entry which is preliminary data.</text>
</comment>
<dbReference type="EMBL" id="VSSQ01022805">
    <property type="protein sequence ID" value="MPM69337.1"/>
    <property type="molecule type" value="Genomic_DNA"/>
</dbReference>
<proteinExistence type="predicted"/>
<dbReference type="CDD" id="cd01335">
    <property type="entry name" value="Radical_SAM"/>
    <property type="match status" value="1"/>
</dbReference>